<dbReference type="EMBL" id="JAHQCS010000154">
    <property type="protein sequence ID" value="MBU9713889.1"/>
    <property type="molecule type" value="Genomic_DNA"/>
</dbReference>
<evidence type="ECO:0000313" key="2">
    <source>
        <dbReference type="Proteomes" id="UP000784880"/>
    </source>
</evidence>
<comment type="caution">
    <text evidence="1">The sequence shown here is derived from an EMBL/GenBank/DDBJ whole genome shotgun (WGS) entry which is preliminary data.</text>
</comment>
<organism evidence="1 2">
    <name type="scientific">Evansella tamaricis</name>
    <dbReference type="NCBI Taxonomy" id="2069301"/>
    <lineage>
        <taxon>Bacteria</taxon>
        <taxon>Bacillati</taxon>
        <taxon>Bacillota</taxon>
        <taxon>Bacilli</taxon>
        <taxon>Bacillales</taxon>
        <taxon>Bacillaceae</taxon>
        <taxon>Evansella</taxon>
    </lineage>
</organism>
<accession>A0ABS6JL10</accession>
<sequence length="92" mass="10904">MSNDQFNPRVDSKVQDKMEEIWRVTCGSWENCSTSNIQHFLSQCEEKSIDPQFCMNWIQQHSDKIPDWPLVSDMTREWVIEHTSSAVDQDRI</sequence>
<reference evidence="1 2" key="1">
    <citation type="submission" date="2021-06" db="EMBL/GenBank/DDBJ databases">
        <title>Bacillus sp. RD4P76, an endophyte from a halophyte.</title>
        <authorList>
            <person name="Sun J.-Q."/>
        </authorList>
    </citation>
    <scope>NUCLEOTIDE SEQUENCE [LARGE SCALE GENOMIC DNA]</scope>
    <source>
        <strain evidence="1 2">CGMCC 1.15917</strain>
    </source>
</reference>
<name>A0ABS6JL10_9BACI</name>
<proteinExistence type="predicted"/>
<gene>
    <name evidence="1" type="ORF">KS419_19340</name>
</gene>
<dbReference type="RefSeq" id="WP_217068088.1">
    <property type="nucleotide sequence ID" value="NZ_JAHQCS010000154.1"/>
</dbReference>
<protein>
    <submittedName>
        <fullName evidence="1">Uncharacterized protein</fullName>
    </submittedName>
</protein>
<evidence type="ECO:0000313" key="1">
    <source>
        <dbReference type="EMBL" id="MBU9713889.1"/>
    </source>
</evidence>
<dbReference type="Proteomes" id="UP000784880">
    <property type="component" value="Unassembled WGS sequence"/>
</dbReference>
<keyword evidence="2" id="KW-1185">Reference proteome</keyword>